<evidence type="ECO:0000313" key="3">
    <source>
        <dbReference type="EMBL" id="EDT70407.1"/>
    </source>
</evidence>
<dbReference type="EMBL" id="ABOO01000079">
    <property type="protein sequence ID" value="EDT70109.1"/>
    <property type="molecule type" value="Genomic_DNA"/>
</dbReference>
<dbReference type="RefSeq" id="WP_003476196.1">
    <property type="nucleotide sequence ID" value="NZ_ABOO01000049.1"/>
</dbReference>
<dbReference type="EMBL" id="ABOO01000053">
    <property type="protein sequence ID" value="EDT70407.1"/>
    <property type="molecule type" value="Genomic_DNA"/>
</dbReference>
<feature type="transmembrane region" description="Helical" evidence="1">
    <location>
        <begin position="48"/>
        <end position="68"/>
    </location>
</feature>
<evidence type="ECO:0000256" key="1">
    <source>
        <dbReference type="SAM" id="Phobius"/>
    </source>
</evidence>
<accession>B1V6R3</accession>
<protein>
    <submittedName>
        <fullName evidence="4">Uncharacterized protein</fullName>
    </submittedName>
</protein>
<dbReference type="EMBL" id="ABOO01000049">
    <property type="protein sequence ID" value="EDT70505.1"/>
    <property type="molecule type" value="Genomic_DNA"/>
</dbReference>
<proteinExistence type="predicted"/>
<dbReference type="AlphaFoldDB" id="B1V6R3"/>
<dbReference type="Proteomes" id="UP000003188">
    <property type="component" value="Unassembled WGS sequence"/>
</dbReference>
<name>B1V6R3_CLOPF</name>
<feature type="transmembrane region" description="Helical" evidence="1">
    <location>
        <begin position="6"/>
        <end position="27"/>
    </location>
</feature>
<evidence type="ECO:0000313" key="5">
    <source>
        <dbReference type="Proteomes" id="UP000003188"/>
    </source>
</evidence>
<comment type="caution">
    <text evidence="4">The sequence shown here is derived from an EMBL/GenBank/DDBJ whole genome shotgun (WGS) entry which is preliminary data.</text>
</comment>
<keyword evidence="1" id="KW-0812">Transmembrane</keyword>
<organism evidence="4 5">
    <name type="scientific">Clostridium perfringens D str. JGS1721</name>
    <dbReference type="NCBI Taxonomy" id="488537"/>
    <lineage>
        <taxon>Bacteria</taxon>
        <taxon>Bacillati</taxon>
        <taxon>Bacillota</taxon>
        <taxon>Clostridia</taxon>
        <taxon>Eubacteriales</taxon>
        <taxon>Clostridiaceae</taxon>
        <taxon>Clostridium</taxon>
    </lineage>
</organism>
<sequence>MDNFRACLTLMIPITISVYVFYIGLKLMQGEATKYSLIEKIKRMIIDLLRIALSVIISTLVFVGLLEVEKSNNIFALNLLNLIGILILAIIILNKLWIDNNWINRVRNLVHNLYKKVGKKNE</sequence>
<evidence type="ECO:0000313" key="4">
    <source>
        <dbReference type="EMBL" id="EDT70505.1"/>
    </source>
</evidence>
<evidence type="ECO:0000313" key="2">
    <source>
        <dbReference type="EMBL" id="EDT70109.1"/>
    </source>
</evidence>
<gene>
    <name evidence="4" type="ORF">CJD_0703</name>
    <name evidence="3" type="ORF">CJD_A0269</name>
    <name evidence="2" type="ORF">CJD_A0662</name>
</gene>
<keyword evidence="1" id="KW-1133">Transmembrane helix</keyword>
<reference evidence="4 5" key="1">
    <citation type="submission" date="2008-03" db="EMBL/GenBank/DDBJ databases">
        <authorList>
            <person name="Paulsen I."/>
            <person name="Sebastian Y."/>
        </authorList>
    </citation>
    <scope>NUCLEOTIDE SEQUENCE [LARGE SCALE GENOMIC DNA]</scope>
    <source>
        <strain evidence="5">D str. JGS1721</strain>
        <strain evidence="4">JGS1721</strain>
    </source>
</reference>
<feature type="transmembrane region" description="Helical" evidence="1">
    <location>
        <begin position="74"/>
        <end position="97"/>
    </location>
</feature>
<keyword evidence="1" id="KW-0472">Membrane</keyword>